<dbReference type="EMBL" id="LAZR01047550">
    <property type="protein sequence ID" value="KKK93958.1"/>
    <property type="molecule type" value="Genomic_DNA"/>
</dbReference>
<proteinExistence type="predicted"/>
<name>A0A0F8ZJI3_9ZZZZ</name>
<organism evidence="1">
    <name type="scientific">marine sediment metagenome</name>
    <dbReference type="NCBI Taxonomy" id="412755"/>
    <lineage>
        <taxon>unclassified sequences</taxon>
        <taxon>metagenomes</taxon>
        <taxon>ecological metagenomes</taxon>
    </lineage>
</organism>
<comment type="caution">
    <text evidence="1">The sequence shown here is derived from an EMBL/GenBank/DDBJ whole genome shotgun (WGS) entry which is preliminary data.</text>
</comment>
<reference evidence="1" key="1">
    <citation type="journal article" date="2015" name="Nature">
        <title>Complex archaea that bridge the gap between prokaryotes and eukaryotes.</title>
        <authorList>
            <person name="Spang A."/>
            <person name="Saw J.H."/>
            <person name="Jorgensen S.L."/>
            <person name="Zaremba-Niedzwiedzka K."/>
            <person name="Martijn J."/>
            <person name="Lind A.E."/>
            <person name="van Eijk R."/>
            <person name="Schleper C."/>
            <person name="Guy L."/>
            <person name="Ettema T.J."/>
        </authorList>
    </citation>
    <scope>NUCLEOTIDE SEQUENCE</scope>
</reference>
<evidence type="ECO:0000313" key="1">
    <source>
        <dbReference type="EMBL" id="KKK93958.1"/>
    </source>
</evidence>
<accession>A0A0F8ZJI3</accession>
<sequence length="62" mass="7697">MKWRNWEVVLWLRPTAWLWNKGVYPNERTPVFKFWNMLFVEVRLFLTPQERVCNKCGQELPD</sequence>
<gene>
    <name evidence="1" type="ORF">LCGC14_2687690</name>
</gene>
<protein>
    <submittedName>
        <fullName evidence="1">Uncharacterized protein</fullName>
    </submittedName>
</protein>
<dbReference type="AlphaFoldDB" id="A0A0F8ZJI3"/>